<evidence type="ECO:0000313" key="1">
    <source>
        <dbReference type="EMBL" id="CAA9220872.1"/>
    </source>
</evidence>
<sequence>MPHVNLDVLKGNTRWVWSVAYSPDGTIRLWDIATGECRKILQDNWPYRFNRSNNCHADADRGFKRKVVGERKS</sequence>
<dbReference type="EMBL" id="CADCTM010000078">
    <property type="protein sequence ID" value="CAA9220872.1"/>
    <property type="molecule type" value="Genomic_DNA"/>
</dbReference>
<gene>
    <name evidence="1" type="ORF">AVDCRST_MAG92-560</name>
</gene>
<accession>A0A6J4HCU1</accession>
<dbReference type="InterPro" id="IPR011047">
    <property type="entry name" value="Quinoprotein_ADH-like_sf"/>
</dbReference>
<dbReference type="InterPro" id="IPR015943">
    <property type="entry name" value="WD40/YVTN_repeat-like_dom_sf"/>
</dbReference>
<name>A0A6J4HCU1_9CYAN</name>
<reference evidence="1" key="1">
    <citation type="submission" date="2020-02" db="EMBL/GenBank/DDBJ databases">
        <authorList>
            <person name="Meier V. D."/>
        </authorList>
    </citation>
    <scope>NUCLEOTIDE SEQUENCE</scope>
    <source>
        <strain evidence="1">AVDCRST_MAG92</strain>
    </source>
</reference>
<dbReference type="AlphaFoldDB" id="A0A6J4HCU1"/>
<protein>
    <submittedName>
        <fullName evidence="1">High-affnity carbon uptake protein Hat/HatR</fullName>
    </submittedName>
</protein>
<proteinExistence type="predicted"/>
<dbReference type="SUPFAM" id="SSF50998">
    <property type="entry name" value="Quinoprotein alcohol dehydrogenase-like"/>
    <property type="match status" value="1"/>
</dbReference>
<organism evidence="1">
    <name type="scientific">uncultured Coleofasciculus sp</name>
    <dbReference type="NCBI Taxonomy" id="1267456"/>
    <lineage>
        <taxon>Bacteria</taxon>
        <taxon>Bacillati</taxon>
        <taxon>Cyanobacteriota</taxon>
        <taxon>Cyanophyceae</taxon>
        <taxon>Coleofasciculales</taxon>
        <taxon>Coleofasciculaceae</taxon>
        <taxon>Coleofasciculus</taxon>
        <taxon>environmental samples</taxon>
    </lineage>
</organism>
<dbReference type="Gene3D" id="2.130.10.10">
    <property type="entry name" value="YVTN repeat-like/Quinoprotein amine dehydrogenase"/>
    <property type="match status" value="1"/>
</dbReference>